<reference evidence="1 2" key="1">
    <citation type="submission" date="2014-04" db="EMBL/GenBank/DDBJ databases">
        <title>Evolutionary Origins and Diversification of the Mycorrhizal Mutualists.</title>
        <authorList>
            <consortium name="DOE Joint Genome Institute"/>
            <consortium name="Mycorrhizal Genomics Consortium"/>
            <person name="Kohler A."/>
            <person name="Kuo A."/>
            <person name="Nagy L.G."/>
            <person name="Floudas D."/>
            <person name="Copeland A."/>
            <person name="Barry K.W."/>
            <person name="Cichocki N."/>
            <person name="Veneault-Fourrey C."/>
            <person name="LaButti K."/>
            <person name="Lindquist E.A."/>
            <person name="Lipzen A."/>
            <person name="Lundell T."/>
            <person name="Morin E."/>
            <person name="Murat C."/>
            <person name="Riley R."/>
            <person name="Ohm R."/>
            <person name="Sun H."/>
            <person name="Tunlid A."/>
            <person name="Henrissat B."/>
            <person name="Grigoriev I.V."/>
            <person name="Hibbett D.S."/>
            <person name="Martin F."/>
        </authorList>
    </citation>
    <scope>NUCLEOTIDE SEQUENCE [LARGE SCALE GENOMIC DNA]</scope>
    <source>
        <strain evidence="1 2">Koide BX008</strain>
    </source>
</reference>
<evidence type="ECO:0000313" key="2">
    <source>
        <dbReference type="Proteomes" id="UP000054549"/>
    </source>
</evidence>
<dbReference type="Proteomes" id="UP000054549">
    <property type="component" value="Unassembled WGS sequence"/>
</dbReference>
<organism evidence="1 2">
    <name type="scientific">Amanita muscaria (strain Koide BX008)</name>
    <dbReference type="NCBI Taxonomy" id="946122"/>
    <lineage>
        <taxon>Eukaryota</taxon>
        <taxon>Fungi</taxon>
        <taxon>Dikarya</taxon>
        <taxon>Basidiomycota</taxon>
        <taxon>Agaricomycotina</taxon>
        <taxon>Agaricomycetes</taxon>
        <taxon>Agaricomycetidae</taxon>
        <taxon>Agaricales</taxon>
        <taxon>Pluteineae</taxon>
        <taxon>Amanitaceae</taxon>
        <taxon>Amanita</taxon>
    </lineage>
</organism>
<evidence type="ECO:0000313" key="1">
    <source>
        <dbReference type="EMBL" id="KIL56649.1"/>
    </source>
</evidence>
<dbReference type="OrthoDB" id="3051081at2759"/>
<name>A0A0C2SRL6_AMAMK</name>
<proteinExistence type="predicted"/>
<dbReference type="AlphaFoldDB" id="A0A0C2SRL6"/>
<keyword evidence="2" id="KW-1185">Reference proteome</keyword>
<dbReference type="HOGENOM" id="CLU_2855728_0_0_1"/>
<accession>A0A0C2SRL6</accession>
<dbReference type="EMBL" id="KN818409">
    <property type="protein sequence ID" value="KIL56649.1"/>
    <property type="molecule type" value="Genomic_DNA"/>
</dbReference>
<feature type="non-terminal residue" evidence="1">
    <location>
        <position position="1"/>
    </location>
</feature>
<dbReference type="InParanoid" id="A0A0C2SRL6"/>
<protein>
    <submittedName>
        <fullName evidence="1">Uncharacterized protein</fullName>
    </submittedName>
</protein>
<gene>
    <name evidence="1" type="ORF">M378DRAFT_89026</name>
</gene>
<sequence length="65" mass="7302">VVEPIAFDGKMDDVKSFITSCTLYINACAGELGDKDTKVLWVMSYCNKGMAHEWCKIEVQKVNNN</sequence>